<dbReference type="Gene3D" id="1.20.1260.10">
    <property type="match status" value="1"/>
</dbReference>
<protein>
    <recommendedName>
        <fullName evidence="2">DUF4439 domain-containing protein</fullName>
    </recommendedName>
</protein>
<dbReference type="InterPro" id="IPR029447">
    <property type="entry name" value="DUF4439"/>
</dbReference>
<feature type="domain" description="DUF4439" evidence="2">
    <location>
        <begin position="216"/>
        <end position="343"/>
    </location>
</feature>
<dbReference type="Pfam" id="PF14530">
    <property type="entry name" value="DUF4439"/>
    <property type="match status" value="1"/>
</dbReference>
<name>A0A7W4TJ30_KINRA</name>
<evidence type="ECO:0000256" key="1">
    <source>
        <dbReference type="SAM" id="MobiDB-lite"/>
    </source>
</evidence>
<dbReference type="SUPFAM" id="SSF47240">
    <property type="entry name" value="Ferritin-like"/>
    <property type="match status" value="1"/>
</dbReference>
<comment type="caution">
    <text evidence="3">The sequence shown here is derived from an EMBL/GenBank/DDBJ whole genome shotgun (WGS) entry which is preliminary data.</text>
</comment>
<accession>A0A7W4TJ30</accession>
<dbReference type="PROSITE" id="PS51318">
    <property type="entry name" value="TAT"/>
    <property type="match status" value="1"/>
</dbReference>
<dbReference type="InterPro" id="IPR006311">
    <property type="entry name" value="TAT_signal"/>
</dbReference>
<evidence type="ECO:0000313" key="4">
    <source>
        <dbReference type="Proteomes" id="UP000533269"/>
    </source>
</evidence>
<feature type="compositionally biased region" description="Low complexity" evidence="1">
    <location>
        <begin position="349"/>
        <end position="368"/>
    </location>
</feature>
<dbReference type="InterPro" id="IPR009078">
    <property type="entry name" value="Ferritin-like_SF"/>
</dbReference>
<proteinExistence type="predicted"/>
<evidence type="ECO:0000313" key="3">
    <source>
        <dbReference type="EMBL" id="MBB2899872.1"/>
    </source>
</evidence>
<feature type="region of interest" description="Disordered" evidence="1">
    <location>
        <begin position="339"/>
        <end position="368"/>
    </location>
</feature>
<dbReference type="EMBL" id="JACHVY010000001">
    <property type="protein sequence ID" value="MBB2899872.1"/>
    <property type="molecule type" value="Genomic_DNA"/>
</dbReference>
<dbReference type="InterPro" id="IPR012347">
    <property type="entry name" value="Ferritin-like"/>
</dbReference>
<sequence>MPAPPPAPHRPPTRRSALRGALAGLGVLAAAGCGVRWAPGAEVTPTAQRGPDDDAREAAVADTRDLLGLLLPAARGAAPLQAVAASAVAVCEAHLRALGEHDLGVTATVTATSAPSAAPGGAPAAGGGTSPVDPAAVLDRLVSAAGAALAGATATAAAPSGGMARLLASLGASRAVLADDVSAATGVPARDVPLPAPAGDVDDPPAADPSGTGTAALQAALAGEHAAVFALALVQGRLSGPRRDEAAAELVAHRVARDDLVDLLVARDANPVQAEAGYDVQAPTAAAAAAVVAAVDEGLARAHADVVAADATARVPAARALLRSARAARRWGSTVTAFPGMPELGEDGTAAPSATSTAVATSTSPATP</sequence>
<organism evidence="3 4">
    <name type="scientific">Kineococcus radiotolerans</name>
    <dbReference type="NCBI Taxonomy" id="131568"/>
    <lineage>
        <taxon>Bacteria</taxon>
        <taxon>Bacillati</taxon>
        <taxon>Actinomycetota</taxon>
        <taxon>Actinomycetes</taxon>
        <taxon>Kineosporiales</taxon>
        <taxon>Kineosporiaceae</taxon>
        <taxon>Kineococcus</taxon>
    </lineage>
</organism>
<feature type="region of interest" description="Disordered" evidence="1">
    <location>
        <begin position="188"/>
        <end position="213"/>
    </location>
</feature>
<reference evidence="3 4" key="1">
    <citation type="submission" date="2020-08" db="EMBL/GenBank/DDBJ databases">
        <title>The Agave Microbiome: Exploring the role of microbial communities in plant adaptations to desert environments.</title>
        <authorList>
            <person name="Partida-Martinez L.P."/>
        </authorList>
    </citation>
    <scope>NUCLEOTIDE SEQUENCE [LARGE SCALE GENOMIC DNA]</scope>
    <source>
        <strain evidence="3 4">AS2.23</strain>
    </source>
</reference>
<dbReference type="Proteomes" id="UP000533269">
    <property type="component" value="Unassembled WGS sequence"/>
</dbReference>
<dbReference type="AlphaFoldDB" id="A0A7W4TJ30"/>
<dbReference type="RefSeq" id="WP_183390359.1">
    <property type="nucleotide sequence ID" value="NZ_JACHVY010000001.1"/>
</dbReference>
<reference evidence="3 4" key="2">
    <citation type="submission" date="2020-08" db="EMBL/GenBank/DDBJ databases">
        <authorList>
            <person name="Partida-Martinez L."/>
            <person name="Huntemann M."/>
            <person name="Clum A."/>
            <person name="Wang J."/>
            <person name="Palaniappan K."/>
            <person name="Ritter S."/>
            <person name="Chen I.-M."/>
            <person name="Stamatis D."/>
            <person name="Reddy T."/>
            <person name="O'Malley R."/>
            <person name="Daum C."/>
            <person name="Shapiro N."/>
            <person name="Ivanova N."/>
            <person name="Kyrpides N."/>
            <person name="Woyke T."/>
        </authorList>
    </citation>
    <scope>NUCLEOTIDE SEQUENCE [LARGE SCALE GENOMIC DNA]</scope>
    <source>
        <strain evidence="3 4">AS2.23</strain>
    </source>
</reference>
<gene>
    <name evidence="3" type="ORF">FHR75_000660</name>
</gene>
<evidence type="ECO:0000259" key="2">
    <source>
        <dbReference type="Pfam" id="PF14530"/>
    </source>
</evidence>